<keyword evidence="1" id="KW-0812">Transmembrane</keyword>
<protein>
    <submittedName>
        <fullName evidence="2">Uncharacterized protein</fullName>
    </submittedName>
</protein>
<dbReference type="AlphaFoldDB" id="A0AA39PV46"/>
<evidence type="ECO:0000313" key="3">
    <source>
        <dbReference type="Proteomes" id="UP001175228"/>
    </source>
</evidence>
<feature type="transmembrane region" description="Helical" evidence="1">
    <location>
        <begin position="6"/>
        <end position="26"/>
    </location>
</feature>
<reference evidence="2" key="1">
    <citation type="submission" date="2023-06" db="EMBL/GenBank/DDBJ databases">
        <authorList>
            <consortium name="Lawrence Berkeley National Laboratory"/>
            <person name="Ahrendt S."/>
            <person name="Sahu N."/>
            <person name="Indic B."/>
            <person name="Wong-Bajracharya J."/>
            <person name="Merenyi Z."/>
            <person name="Ke H.-M."/>
            <person name="Monk M."/>
            <person name="Kocsube S."/>
            <person name="Drula E."/>
            <person name="Lipzen A."/>
            <person name="Balint B."/>
            <person name="Henrissat B."/>
            <person name="Andreopoulos B."/>
            <person name="Martin F.M."/>
            <person name="Harder C.B."/>
            <person name="Rigling D."/>
            <person name="Ford K.L."/>
            <person name="Foster G.D."/>
            <person name="Pangilinan J."/>
            <person name="Papanicolaou A."/>
            <person name="Barry K."/>
            <person name="LaButti K."/>
            <person name="Viragh M."/>
            <person name="Koriabine M."/>
            <person name="Yan M."/>
            <person name="Riley R."/>
            <person name="Champramary S."/>
            <person name="Plett K.L."/>
            <person name="Tsai I.J."/>
            <person name="Slot J."/>
            <person name="Sipos G."/>
            <person name="Plett J."/>
            <person name="Nagy L.G."/>
            <person name="Grigoriev I.V."/>
        </authorList>
    </citation>
    <scope>NUCLEOTIDE SEQUENCE</scope>
    <source>
        <strain evidence="2">HWK02</strain>
    </source>
</reference>
<name>A0AA39PV46_9AGAR</name>
<evidence type="ECO:0000256" key="1">
    <source>
        <dbReference type="SAM" id="Phobius"/>
    </source>
</evidence>
<sequence length="155" mass="17651">MSVQCSIMIVLFPLVLLFSLGNWYCLDRYALSRRKRHLKEVPGRGARVIQRILLLASLVWDTTWKESMRNLEQRVKIETTYATPNAPSQSRTEIRNAAITSMLMGVIVFFQVQKHGDGSQKSHSHPAIAPSRIRTETMSVTVTPEHPYKAGWISL</sequence>
<organism evidence="2 3">
    <name type="scientific">Armillaria luteobubalina</name>
    <dbReference type="NCBI Taxonomy" id="153913"/>
    <lineage>
        <taxon>Eukaryota</taxon>
        <taxon>Fungi</taxon>
        <taxon>Dikarya</taxon>
        <taxon>Basidiomycota</taxon>
        <taxon>Agaricomycotina</taxon>
        <taxon>Agaricomycetes</taxon>
        <taxon>Agaricomycetidae</taxon>
        <taxon>Agaricales</taxon>
        <taxon>Marasmiineae</taxon>
        <taxon>Physalacriaceae</taxon>
        <taxon>Armillaria</taxon>
    </lineage>
</organism>
<dbReference type="Proteomes" id="UP001175228">
    <property type="component" value="Unassembled WGS sequence"/>
</dbReference>
<keyword evidence="1" id="KW-0472">Membrane</keyword>
<keyword evidence="3" id="KW-1185">Reference proteome</keyword>
<gene>
    <name evidence="2" type="ORF">EDD18DRAFT_1418697</name>
</gene>
<comment type="caution">
    <text evidence="2">The sequence shown here is derived from an EMBL/GenBank/DDBJ whole genome shotgun (WGS) entry which is preliminary data.</text>
</comment>
<dbReference type="EMBL" id="JAUEPU010000037">
    <property type="protein sequence ID" value="KAK0489728.1"/>
    <property type="molecule type" value="Genomic_DNA"/>
</dbReference>
<accession>A0AA39PV46</accession>
<proteinExistence type="predicted"/>
<keyword evidence="1" id="KW-1133">Transmembrane helix</keyword>
<evidence type="ECO:0000313" key="2">
    <source>
        <dbReference type="EMBL" id="KAK0489728.1"/>
    </source>
</evidence>